<evidence type="ECO:0000259" key="5">
    <source>
        <dbReference type="Pfam" id="PF08100"/>
    </source>
</evidence>
<dbReference type="InterPro" id="IPR012967">
    <property type="entry name" value="COMT_dimerisation"/>
</dbReference>
<feature type="domain" description="O-methyltransferase C-terminal" evidence="4">
    <location>
        <begin position="266"/>
        <end position="393"/>
    </location>
</feature>
<keyword evidence="7" id="KW-1185">Reference proteome</keyword>
<protein>
    <submittedName>
        <fullName evidence="6">Uncharacterized protein</fullName>
    </submittedName>
</protein>
<reference evidence="6 7" key="1">
    <citation type="journal article" date="2014" name="PLoS Genet.">
        <title>Analysis of the Phlebiopsis gigantea genome, transcriptome and secretome provides insight into its pioneer colonization strategies of wood.</title>
        <authorList>
            <person name="Hori C."/>
            <person name="Ishida T."/>
            <person name="Igarashi K."/>
            <person name="Samejima M."/>
            <person name="Suzuki H."/>
            <person name="Master E."/>
            <person name="Ferreira P."/>
            <person name="Ruiz-Duenas F.J."/>
            <person name="Held B."/>
            <person name="Canessa P."/>
            <person name="Larrondo L.F."/>
            <person name="Schmoll M."/>
            <person name="Druzhinina I.S."/>
            <person name="Kubicek C.P."/>
            <person name="Gaskell J.A."/>
            <person name="Kersten P."/>
            <person name="St John F."/>
            <person name="Glasner J."/>
            <person name="Sabat G."/>
            <person name="Splinter BonDurant S."/>
            <person name="Syed K."/>
            <person name="Yadav J."/>
            <person name="Mgbeahuruike A.C."/>
            <person name="Kovalchuk A."/>
            <person name="Asiegbu F.O."/>
            <person name="Lackner G."/>
            <person name="Hoffmeister D."/>
            <person name="Rencoret J."/>
            <person name="Gutierrez A."/>
            <person name="Sun H."/>
            <person name="Lindquist E."/>
            <person name="Barry K."/>
            <person name="Riley R."/>
            <person name="Grigoriev I.V."/>
            <person name="Henrissat B."/>
            <person name="Kues U."/>
            <person name="Berka R.M."/>
            <person name="Martinez A.T."/>
            <person name="Covert S.F."/>
            <person name="Blanchette R.A."/>
            <person name="Cullen D."/>
        </authorList>
    </citation>
    <scope>NUCLEOTIDE SEQUENCE [LARGE SCALE GENOMIC DNA]</scope>
    <source>
        <strain evidence="6 7">11061_1 CR5-6</strain>
    </source>
</reference>
<name>A0A0C3SE52_PHLG1</name>
<dbReference type="HOGENOM" id="CLU_005533_0_3_1"/>
<dbReference type="InterPro" id="IPR016461">
    <property type="entry name" value="COMT-like"/>
</dbReference>
<evidence type="ECO:0000259" key="4">
    <source>
        <dbReference type="Pfam" id="PF00891"/>
    </source>
</evidence>
<dbReference type="Gene3D" id="1.10.10.10">
    <property type="entry name" value="Winged helix-like DNA-binding domain superfamily/Winged helix DNA-binding domain"/>
    <property type="match status" value="1"/>
</dbReference>
<keyword evidence="1" id="KW-0489">Methyltransferase</keyword>
<evidence type="ECO:0000256" key="1">
    <source>
        <dbReference type="ARBA" id="ARBA00022603"/>
    </source>
</evidence>
<dbReference type="OrthoDB" id="2410195at2759"/>
<dbReference type="GO" id="GO:0032259">
    <property type="term" value="P:methylation"/>
    <property type="evidence" value="ECO:0007669"/>
    <property type="project" value="UniProtKB-KW"/>
</dbReference>
<dbReference type="InterPro" id="IPR036390">
    <property type="entry name" value="WH_DNA-bd_sf"/>
</dbReference>
<dbReference type="EMBL" id="KN840457">
    <property type="protein sequence ID" value="KIP10225.1"/>
    <property type="molecule type" value="Genomic_DNA"/>
</dbReference>
<feature type="domain" description="O-methyltransferase dimerisation" evidence="5">
    <location>
        <begin position="90"/>
        <end position="163"/>
    </location>
</feature>
<dbReference type="AlphaFoldDB" id="A0A0C3SE52"/>
<gene>
    <name evidence="6" type="ORF">PHLGIDRAFT_266342</name>
</gene>
<dbReference type="STRING" id="745531.A0A0C3SE52"/>
<sequence>MPTDSQAQSTIAELKALSDLIQASLTSIEATMTARSLDFPSPHTTMTMESEGPRMIPEVDEACSLIVSAAMQLIYSVRSPILNITVAATQHAIPAALGVVTAANIAEACREAGPLGAHVSELAKASSIHPSKLARLLRMLATNHIFTEVSPDVFANNRASSVLDTGKSVKELVANPTNKFHGTTGGAAGVGHVTDEAMKAAAFLQEALLDPKISHSEEPNETALNVAFKTDRTIWDWFDMPENRSRLLRFGYSMEYMKHASPPTAVIEGFDWATLDKNSLVVDVGGGIGAQSMTLARTYPHLRFVVQDREPVVDEAQKFWENGLSGALQSGRVTLQAHDFFATQPIQNAAVFLLRNIMHDWPDKYASVILKQLRSAAAPNTQLIIVDNLLSYACINEQLKSIPGADRPLPPRPLLPNGGHVSFVTFIGDMQMLELCNGKERTIPEFAALMEQTGWKLVRVHQGNASAVGSTKLIGIPA</sequence>
<evidence type="ECO:0000313" key="6">
    <source>
        <dbReference type="EMBL" id="KIP10225.1"/>
    </source>
</evidence>
<keyword evidence="3" id="KW-0949">S-adenosyl-L-methionine</keyword>
<accession>A0A0C3SE52</accession>
<evidence type="ECO:0000256" key="3">
    <source>
        <dbReference type="ARBA" id="ARBA00022691"/>
    </source>
</evidence>
<dbReference type="Pfam" id="PF00891">
    <property type="entry name" value="Methyltransf_2"/>
    <property type="match status" value="1"/>
</dbReference>
<dbReference type="Pfam" id="PF08100">
    <property type="entry name" value="Dimerisation"/>
    <property type="match status" value="1"/>
</dbReference>
<dbReference type="Gene3D" id="3.40.50.150">
    <property type="entry name" value="Vaccinia Virus protein VP39"/>
    <property type="match status" value="1"/>
</dbReference>
<dbReference type="PROSITE" id="PS51683">
    <property type="entry name" value="SAM_OMT_II"/>
    <property type="match status" value="1"/>
</dbReference>
<keyword evidence="2" id="KW-0808">Transferase</keyword>
<dbReference type="InterPro" id="IPR029063">
    <property type="entry name" value="SAM-dependent_MTases_sf"/>
</dbReference>
<proteinExistence type="predicted"/>
<dbReference type="SUPFAM" id="SSF46785">
    <property type="entry name" value="Winged helix' DNA-binding domain"/>
    <property type="match status" value="1"/>
</dbReference>
<dbReference type="PANTHER" id="PTHR43712">
    <property type="entry name" value="PUTATIVE (AFU_ORTHOLOGUE AFUA_4G14580)-RELATED"/>
    <property type="match status" value="1"/>
</dbReference>
<dbReference type="Proteomes" id="UP000053257">
    <property type="component" value="Unassembled WGS sequence"/>
</dbReference>
<dbReference type="SUPFAM" id="SSF53335">
    <property type="entry name" value="S-adenosyl-L-methionine-dependent methyltransferases"/>
    <property type="match status" value="1"/>
</dbReference>
<evidence type="ECO:0000256" key="2">
    <source>
        <dbReference type="ARBA" id="ARBA00022679"/>
    </source>
</evidence>
<dbReference type="InterPro" id="IPR001077">
    <property type="entry name" value="COMT_C"/>
</dbReference>
<dbReference type="GO" id="GO:0008171">
    <property type="term" value="F:O-methyltransferase activity"/>
    <property type="evidence" value="ECO:0007669"/>
    <property type="project" value="InterPro"/>
</dbReference>
<dbReference type="InterPro" id="IPR036388">
    <property type="entry name" value="WH-like_DNA-bd_sf"/>
</dbReference>
<organism evidence="6 7">
    <name type="scientific">Phlebiopsis gigantea (strain 11061_1 CR5-6)</name>
    <name type="common">White-rot fungus</name>
    <name type="synonym">Peniophora gigantea</name>
    <dbReference type="NCBI Taxonomy" id="745531"/>
    <lineage>
        <taxon>Eukaryota</taxon>
        <taxon>Fungi</taxon>
        <taxon>Dikarya</taxon>
        <taxon>Basidiomycota</taxon>
        <taxon>Agaricomycotina</taxon>
        <taxon>Agaricomycetes</taxon>
        <taxon>Polyporales</taxon>
        <taxon>Phanerochaetaceae</taxon>
        <taxon>Phlebiopsis</taxon>
    </lineage>
</organism>
<dbReference type="PANTHER" id="PTHR43712:SF2">
    <property type="entry name" value="O-METHYLTRANSFERASE CICE"/>
    <property type="match status" value="1"/>
</dbReference>
<evidence type="ECO:0000313" key="7">
    <source>
        <dbReference type="Proteomes" id="UP000053257"/>
    </source>
</evidence>